<dbReference type="Gene3D" id="1.20.120.160">
    <property type="entry name" value="HPT domain"/>
    <property type="match status" value="1"/>
</dbReference>
<dbReference type="AlphaFoldDB" id="A0A1C3EQN8"/>
<comment type="caution">
    <text evidence="3">The sequence shown here is derived from an EMBL/GenBank/DDBJ whole genome shotgun (WGS) entry which is preliminary data.</text>
</comment>
<gene>
    <name evidence="3" type="ORF">A6X21_17035</name>
</gene>
<name>A0A1C3EQN8_9PLAN</name>
<dbReference type="InterPro" id="IPR036641">
    <property type="entry name" value="HPT_dom_sf"/>
</dbReference>
<evidence type="ECO:0000313" key="4">
    <source>
        <dbReference type="Proteomes" id="UP000094828"/>
    </source>
</evidence>
<evidence type="ECO:0000313" key="3">
    <source>
        <dbReference type="EMBL" id="ODA35509.1"/>
    </source>
</evidence>
<dbReference type="GO" id="GO:0000160">
    <property type="term" value="P:phosphorelay signal transduction system"/>
    <property type="evidence" value="ECO:0007669"/>
    <property type="project" value="InterPro"/>
</dbReference>
<dbReference type="EMBL" id="LYDR01000033">
    <property type="protein sequence ID" value="ODA35509.1"/>
    <property type="molecule type" value="Genomic_DNA"/>
</dbReference>
<proteinExistence type="predicted"/>
<dbReference type="RefSeq" id="WP_068845995.1">
    <property type="nucleotide sequence ID" value="NZ_LYDR01000033.1"/>
</dbReference>
<sequence length="98" mass="10990">MQPVRSEYASDPDYEELIADFVAVMPERISELELVLGQRAHDELKRKAHQLKGAGGGYGFPELSLLAAQVESACRENRTDDILELTAELISYLRRISV</sequence>
<dbReference type="OrthoDB" id="9814716at2"/>
<accession>A0A1C3EQN8</accession>
<keyword evidence="1" id="KW-0597">Phosphoprotein</keyword>
<organism evidence="3 4">
    <name type="scientific">Planctopirus hydrillae</name>
    <dbReference type="NCBI Taxonomy" id="1841610"/>
    <lineage>
        <taxon>Bacteria</taxon>
        <taxon>Pseudomonadati</taxon>
        <taxon>Planctomycetota</taxon>
        <taxon>Planctomycetia</taxon>
        <taxon>Planctomycetales</taxon>
        <taxon>Planctomycetaceae</taxon>
        <taxon>Planctopirus</taxon>
    </lineage>
</organism>
<dbReference type="STRING" id="1841610.A6X21_17035"/>
<dbReference type="SMART" id="SM00073">
    <property type="entry name" value="HPT"/>
    <property type="match status" value="1"/>
</dbReference>
<dbReference type="SUPFAM" id="SSF47226">
    <property type="entry name" value="Histidine-containing phosphotransfer domain, HPT domain"/>
    <property type="match status" value="1"/>
</dbReference>
<dbReference type="InterPro" id="IPR008207">
    <property type="entry name" value="Sig_transdc_His_kin_Hpt_dom"/>
</dbReference>
<dbReference type="PROSITE" id="PS50894">
    <property type="entry name" value="HPT"/>
    <property type="match status" value="1"/>
</dbReference>
<dbReference type="GO" id="GO:0004672">
    <property type="term" value="F:protein kinase activity"/>
    <property type="evidence" value="ECO:0007669"/>
    <property type="project" value="UniProtKB-ARBA"/>
</dbReference>
<reference evidence="3 4" key="1">
    <citation type="submission" date="2016-05" db="EMBL/GenBank/DDBJ databases">
        <title>Genomic and physiological characterization of Planctopirus sp. isolated from fresh water lake.</title>
        <authorList>
            <person name="Subhash Y."/>
            <person name="Ramana C."/>
        </authorList>
    </citation>
    <scope>NUCLEOTIDE SEQUENCE [LARGE SCALE GENOMIC DNA]</scope>
    <source>
        <strain evidence="3 4">JC280</strain>
    </source>
</reference>
<protein>
    <recommendedName>
        <fullName evidence="2">HPt domain-containing protein</fullName>
    </recommendedName>
</protein>
<dbReference type="CDD" id="cd00088">
    <property type="entry name" value="HPT"/>
    <property type="match status" value="1"/>
</dbReference>
<dbReference type="Pfam" id="PF01627">
    <property type="entry name" value="Hpt"/>
    <property type="match status" value="1"/>
</dbReference>
<evidence type="ECO:0000259" key="2">
    <source>
        <dbReference type="PROSITE" id="PS50894"/>
    </source>
</evidence>
<feature type="domain" description="HPt" evidence="2">
    <location>
        <begin position="10"/>
        <end position="98"/>
    </location>
</feature>
<dbReference type="Proteomes" id="UP000094828">
    <property type="component" value="Unassembled WGS sequence"/>
</dbReference>
<keyword evidence="4" id="KW-1185">Reference proteome</keyword>
<feature type="modified residue" description="Phosphohistidine" evidence="1">
    <location>
        <position position="49"/>
    </location>
</feature>
<evidence type="ECO:0000256" key="1">
    <source>
        <dbReference type="PROSITE-ProRule" id="PRU00110"/>
    </source>
</evidence>